<dbReference type="GO" id="GO:0016810">
    <property type="term" value="F:hydrolase activity, acting on carbon-nitrogen (but not peptide) bonds"/>
    <property type="evidence" value="ECO:0007669"/>
    <property type="project" value="InterPro"/>
</dbReference>
<organism evidence="4 5">
    <name type="scientific">candidate division WWE3 bacterium</name>
    <dbReference type="NCBI Taxonomy" id="2053526"/>
    <lineage>
        <taxon>Bacteria</taxon>
        <taxon>Katanobacteria</taxon>
    </lineage>
</organism>
<evidence type="ECO:0000313" key="4">
    <source>
        <dbReference type="EMBL" id="RJR27895.1"/>
    </source>
</evidence>
<dbReference type="InterPro" id="IPR051398">
    <property type="entry name" value="Polysacch_Deacetylase"/>
</dbReference>
<evidence type="ECO:0000313" key="5">
    <source>
        <dbReference type="Proteomes" id="UP000265540"/>
    </source>
</evidence>
<sequence length="266" mass="29010">MKGRVLNTGLLVLAVSIFFVSGYSRAAVDDFAVPPSLMLHSHSVEFLPGFLDLLEKDGYTTITYKDLNDFVISGQSIPDKLIIISIDDYGPNRITHSLKLMAEELMSRGMVAVIGLVPGQLSEAEWKYLDSLERAGFEIASHTSSHKYLPGQPDNILREEISGSYATISEHLESPVSLILPYGVYGDDLRILAVAQETGYSFVVGIPNGEWFTQPAPYYVGRGSPVITSAAATLTKLESRFTSTVIAKERTLLQLSSPLASGTQPH</sequence>
<dbReference type="AlphaFoldDB" id="A0A3A4ZFD4"/>
<dbReference type="SUPFAM" id="SSF88713">
    <property type="entry name" value="Glycoside hydrolase/deacetylase"/>
    <property type="match status" value="1"/>
</dbReference>
<evidence type="ECO:0000259" key="3">
    <source>
        <dbReference type="Pfam" id="PF01522"/>
    </source>
</evidence>
<evidence type="ECO:0000256" key="2">
    <source>
        <dbReference type="ARBA" id="ARBA00022729"/>
    </source>
</evidence>
<dbReference type="InterPro" id="IPR002509">
    <property type="entry name" value="NODB_dom"/>
</dbReference>
<evidence type="ECO:0000256" key="1">
    <source>
        <dbReference type="ARBA" id="ARBA00004613"/>
    </source>
</evidence>
<accession>A0A3A4ZFD4</accession>
<feature type="domain" description="NodB homology" evidence="3">
    <location>
        <begin position="78"/>
        <end position="202"/>
    </location>
</feature>
<dbReference type="Pfam" id="PF01522">
    <property type="entry name" value="Polysacc_deac_1"/>
    <property type="match status" value="1"/>
</dbReference>
<name>A0A3A4ZFD4_UNCKA</name>
<dbReference type="GO" id="GO:0005975">
    <property type="term" value="P:carbohydrate metabolic process"/>
    <property type="evidence" value="ECO:0007669"/>
    <property type="project" value="InterPro"/>
</dbReference>
<dbReference type="PANTHER" id="PTHR34216:SF3">
    <property type="entry name" value="POLY-BETA-1,6-N-ACETYL-D-GLUCOSAMINE N-DEACETYLASE"/>
    <property type="match status" value="1"/>
</dbReference>
<gene>
    <name evidence="4" type="ORF">C4561_01250</name>
</gene>
<dbReference type="Proteomes" id="UP000265540">
    <property type="component" value="Unassembled WGS sequence"/>
</dbReference>
<dbReference type="EMBL" id="QZJF01000006">
    <property type="protein sequence ID" value="RJR27895.1"/>
    <property type="molecule type" value="Genomic_DNA"/>
</dbReference>
<proteinExistence type="predicted"/>
<dbReference type="PANTHER" id="PTHR34216">
    <property type="match status" value="1"/>
</dbReference>
<dbReference type="GO" id="GO:0005576">
    <property type="term" value="C:extracellular region"/>
    <property type="evidence" value="ECO:0007669"/>
    <property type="project" value="UniProtKB-SubCell"/>
</dbReference>
<dbReference type="Gene3D" id="3.20.20.370">
    <property type="entry name" value="Glycoside hydrolase/deacetylase"/>
    <property type="match status" value="1"/>
</dbReference>
<protein>
    <submittedName>
        <fullName evidence="4">Polysaccharide deacetylase family protein</fullName>
    </submittedName>
</protein>
<comment type="caution">
    <text evidence="4">The sequence shown here is derived from an EMBL/GenBank/DDBJ whole genome shotgun (WGS) entry which is preliminary data.</text>
</comment>
<dbReference type="InterPro" id="IPR011330">
    <property type="entry name" value="Glyco_hydro/deAcase_b/a-brl"/>
</dbReference>
<keyword evidence="2" id="KW-0732">Signal</keyword>
<comment type="subcellular location">
    <subcellularLocation>
        <location evidence="1">Secreted</location>
    </subcellularLocation>
</comment>
<dbReference type="CDD" id="cd10918">
    <property type="entry name" value="CE4_NodB_like_5s_6s"/>
    <property type="match status" value="1"/>
</dbReference>
<reference evidence="4 5" key="1">
    <citation type="journal article" date="2017" name="ISME J.">
        <title>Energy and carbon metabolisms in a deep terrestrial subsurface fluid microbial community.</title>
        <authorList>
            <person name="Momper L."/>
            <person name="Jungbluth S.P."/>
            <person name="Lee M.D."/>
            <person name="Amend J.P."/>
        </authorList>
    </citation>
    <scope>NUCLEOTIDE SEQUENCE [LARGE SCALE GENOMIC DNA]</scope>
    <source>
        <strain evidence="4">SURF_46</strain>
    </source>
</reference>